<sequence>MALLYFAFDVMLQLGIAFMSKEGFSNMEIESASYITWNSKSNGGRTREGMHPKRSQQKTGVKASMSATLDCYVSLSVVKNFQISRVAQIWKL</sequence>
<feature type="region of interest" description="Disordered" evidence="1">
    <location>
        <begin position="40"/>
        <end position="61"/>
    </location>
</feature>
<reference evidence="4" key="1">
    <citation type="journal article" date="2013" name="Science">
        <title>The Amborella genome and the evolution of flowering plants.</title>
        <authorList>
            <consortium name="Amborella Genome Project"/>
        </authorList>
    </citation>
    <scope>NUCLEOTIDE SEQUENCE [LARGE SCALE GENOMIC DNA]</scope>
</reference>
<organism evidence="3 4">
    <name type="scientific">Amborella trichopoda</name>
    <dbReference type="NCBI Taxonomy" id="13333"/>
    <lineage>
        <taxon>Eukaryota</taxon>
        <taxon>Viridiplantae</taxon>
        <taxon>Streptophyta</taxon>
        <taxon>Embryophyta</taxon>
        <taxon>Tracheophyta</taxon>
        <taxon>Spermatophyta</taxon>
        <taxon>Magnoliopsida</taxon>
        <taxon>Amborellales</taxon>
        <taxon>Amborellaceae</taxon>
        <taxon>Amborella</taxon>
    </lineage>
</organism>
<keyword evidence="4" id="KW-1185">Reference proteome</keyword>
<keyword evidence="2" id="KW-0732">Signal</keyword>
<evidence type="ECO:0000313" key="3">
    <source>
        <dbReference type="EMBL" id="ERN15323.1"/>
    </source>
</evidence>
<evidence type="ECO:0000313" key="4">
    <source>
        <dbReference type="Proteomes" id="UP000017836"/>
    </source>
</evidence>
<feature type="signal peptide" evidence="2">
    <location>
        <begin position="1"/>
        <end position="17"/>
    </location>
</feature>
<dbReference type="Gramene" id="ERN15323">
    <property type="protein sequence ID" value="ERN15323"/>
    <property type="gene ID" value="AMTR_s00036p00102540"/>
</dbReference>
<protein>
    <submittedName>
        <fullName evidence="3">Uncharacterized protein</fullName>
    </submittedName>
</protein>
<evidence type="ECO:0000256" key="2">
    <source>
        <dbReference type="SAM" id="SignalP"/>
    </source>
</evidence>
<dbReference type="Proteomes" id="UP000017836">
    <property type="component" value="Unassembled WGS sequence"/>
</dbReference>
<name>U5D4N7_AMBTC</name>
<evidence type="ECO:0000256" key="1">
    <source>
        <dbReference type="SAM" id="MobiDB-lite"/>
    </source>
</evidence>
<proteinExistence type="predicted"/>
<accession>U5D4N7</accession>
<dbReference type="AlphaFoldDB" id="U5D4N7"/>
<feature type="chain" id="PRO_5004658602" evidence="2">
    <location>
        <begin position="18"/>
        <end position="92"/>
    </location>
</feature>
<gene>
    <name evidence="3" type="ORF">AMTR_s00036p00102540</name>
</gene>
<dbReference type="EMBL" id="KI392503">
    <property type="protein sequence ID" value="ERN15323.1"/>
    <property type="molecule type" value="Genomic_DNA"/>
</dbReference>
<dbReference type="HOGENOM" id="CLU_2416227_0_0_1"/>